<evidence type="ECO:0008006" key="3">
    <source>
        <dbReference type="Google" id="ProtNLM"/>
    </source>
</evidence>
<name>A0ABW0C8L2_9FLAO</name>
<protein>
    <recommendedName>
        <fullName evidence="3">DUF2116 family Zn-ribbon domain-containing protein</fullName>
    </recommendedName>
</protein>
<accession>A0ABW0C8L2</accession>
<comment type="caution">
    <text evidence="1">The sequence shown here is derived from an EMBL/GenBank/DDBJ whole genome shotgun (WGS) entry which is preliminary data.</text>
</comment>
<proteinExistence type="predicted"/>
<reference evidence="2" key="1">
    <citation type="journal article" date="2019" name="Int. J. Syst. Evol. Microbiol.">
        <title>The Global Catalogue of Microorganisms (GCM) 10K type strain sequencing project: providing services to taxonomists for standard genome sequencing and annotation.</title>
        <authorList>
            <consortium name="The Broad Institute Genomics Platform"/>
            <consortium name="The Broad Institute Genome Sequencing Center for Infectious Disease"/>
            <person name="Wu L."/>
            <person name="Ma J."/>
        </authorList>
    </citation>
    <scope>NUCLEOTIDE SEQUENCE [LARGE SCALE GENOMIC DNA]</scope>
    <source>
        <strain evidence="2">JCM 17978</strain>
    </source>
</reference>
<keyword evidence="2" id="KW-1185">Reference proteome</keyword>
<dbReference type="Proteomes" id="UP001596162">
    <property type="component" value="Unassembled WGS sequence"/>
</dbReference>
<gene>
    <name evidence="1" type="ORF">ACFPH8_14600</name>
</gene>
<sequence length="132" mass="16015">MRFHKECLYCKKELVGRTDKKFCDPQCKSGYQYQKAKEQPERFYDKVNNQLKLNRKILKEFNKGGKVTVRTEILKDIGFNTNFFTHYWKNQKGDVYFFVYEYGFLKKVEHGIDKFILIKWQDYMLKKTPLGL</sequence>
<organism evidence="1 2">
    <name type="scientific">Bizionia hallyeonensis</name>
    <dbReference type="NCBI Taxonomy" id="1123757"/>
    <lineage>
        <taxon>Bacteria</taxon>
        <taxon>Pseudomonadati</taxon>
        <taxon>Bacteroidota</taxon>
        <taxon>Flavobacteriia</taxon>
        <taxon>Flavobacteriales</taxon>
        <taxon>Flavobacteriaceae</taxon>
        <taxon>Bizionia</taxon>
    </lineage>
</organism>
<dbReference type="EMBL" id="JBHSLA010000007">
    <property type="protein sequence ID" value="MFC5196569.1"/>
    <property type="molecule type" value="Genomic_DNA"/>
</dbReference>
<dbReference type="RefSeq" id="WP_376862131.1">
    <property type="nucleotide sequence ID" value="NZ_JBHSLA010000007.1"/>
</dbReference>
<evidence type="ECO:0000313" key="1">
    <source>
        <dbReference type="EMBL" id="MFC5196569.1"/>
    </source>
</evidence>
<evidence type="ECO:0000313" key="2">
    <source>
        <dbReference type="Proteomes" id="UP001596162"/>
    </source>
</evidence>